<evidence type="ECO:0000256" key="1">
    <source>
        <dbReference type="SAM" id="Phobius"/>
    </source>
</evidence>
<accession>A0A2H0WLD2</accession>
<organism evidence="2 3">
    <name type="scientific">Candidatus Tagabacteria bacterium CG09_land_8_20_14_0_10_41_14</name>
    <dbReference type="NCBI Taxonomy" id="1975021"/>
    <lineage>
        <taxon>Bacteria</taxon>
        <taxon>Candidatus Tagaibacteriota</taxon>
    </lineage>
</organism>
<reference evidence="3" key="1">
    <citation type="submission" date="2017-09" db="EMBL/GenBank/DDBJ databases">
        <title>Depth-based differentiation of microbial function through sediment-hosted aquifers and enrichment of novel symbionts in the deep terrestrial subsurface.</title>
        <authorList>
            <person name="Probst A.J."/>
            <person name="Ladd B."/>
            <person name="Jarett J.K."/>
            <person name="Geller-Mcgrath D.E."/>
            <person name="Sieber C.M.K."/>
            <person name="Emerson J.B."/>
            <person name="Anantharaman K."/>
            <person name="Thomas B.C."/>
            <person name="Malmstrom R."/>
            <person name="Stieglmeier M."/>
            <person name="Klingl A."/>
            <person name="Woyke T."/>
            <person name="Ryan C.M."/>
            <person name="Banfield J.F."/>
        </authorList>
    </citation>
    <scope>NUCLEOTIDE SEQUENCE [LARGE SCALE GENOMIC DNA]</scope>
</reference>
<keyword evidence="1" id="KW-1133">Transmembrane helix</keyword>
<feature type="transmembrane region" description="Helical" evidence="1">
    <location>
        <begin position="21"/>
        <end position="43"/>
    </location>
</feature>
<gene>
    <name evidence="2" type="ORF">COT67_01740</name>
</gene>
<feature type="transmembrane region" description="Helical" evidence="1">
    <location>
        <begin position="369"/>
        <end position="386"/>
    </location>
</feature>
<proteinExistence type="predicted"/>
<sequence length="482" mass="54020">MNTDINEKKIAYWIRYSATSRIIIVGILAMLLLIPINMIKGLIYERESTKQEAILEISQKWGEQQTIVGPIISIPYKKYVINEKGERVSAVQYAHFLPETLLIDGTIEPQIRSRGIFDAVVYSSEINFSGKFAWNDIHNLGIKDADVDWSNAFISVGVSDARGIENELKLNWNNTEIEFKPGVQSNDVIRSVGNNYEAIPYEGNRLETKTLSVPSQIIMDIEQSSGISAPLPASIRNKNADGYDFSFKLNLNGSRDLQFIPVGRTTEVSLKSNWDKPSFGGAFLPDAREVTDNGFNASWKILDLNRGYPQSWLGNTYNIYSSASGVKLLAGIDGYAKATRSAKYAMLIVALTFLVFFFAEVFNRKKVHPIQYILVGLAIVLFYALLVSISEVIGFGLAYLISSIATIGLIMLYSKNVLANTKMALVQSCVLAFLYLFIYIILRLEDYAFLIGSILLFSILAVIMYLSRKIDWYAVGSERQEI</sequence>
<feature type="transmembrane region" description="Helical" evidence="1">
    <location>
        <begin position="424"/>
        <end position="442"/>
    </location>
</feature>
<feature type="transmembrane region" description="Helical" evidence="1">
    <location>
        <begin position="344"/>
        <end position="362"/>
    </location>
</feature>
<keyword evidence="1" id="KW-0472">Membrane</keyword>
<feature type="transmembrane region" description="Helical" evidence="1">
    <location>
        <begin position="448"/>
        <end position="466"/>
    </location>
</feature>
<dbReference type="PANTHER" id="PTHR30092:SF0">
    <property type="entry name" value="INNER MEMBRANE PROTEIN CRED"/>
    <property type="match status" value="1"/>
</dbReference>
<dbReference type="Pfam" id="PF06123">
    <property type="entry name" value="CreD"/>
    <property type="match status" value="1"/>
</dbReference>
<evidence type="ECO:0000313" key="3">
    <source>
        <dbReference type="Proteomes" id="UP000230353"/>
    </source>
</evidence>
<comment type="caution">
    <text evidence="2">The sequence shown here is derived from an EMBL/GenBank/DDBJ whole genome shotgun (WGS) entry which is preliminary data.</text>
</comment>
<name>A0A2H0WLD2_9BACT</name>
<feature type="transmembrane region" description="Helical" evidence="1">
    <location>
        <begin position="392"/>
        <end position="412"/>
    </location>
</feature>
<dbReference type="InterPro" id="IPR010364">
    <property type="entry name" value="Uncharacterised_IM_CreD"/>
</dbReference>
<dbReference type="GO" id="GO:0005886">
    <property type="term" value="C:plasma membrane"/>
    <property type="evidence" value="ECO:0007669"/>
    <property type="project" value="TreeGrafter"/>
</dbReference>
<evidence type="ECO:0000313" key="2">
    <source>
        <dbReference type="EMBL" id="PIS13440.1"/>
    </source>
</evidence>
<dbReference type="PIRSF" id="PIRSF004548">
    <property type="entry name" value="CreD"/>
    <property type="match status" value="1"/>
</dbReference>
<dbReference type="EMBL" id="PEZL01000024">
    <property type="protein sequence ID" value="PIS13440.1"/>
    <property type="molecule type" value="Genomic_DNA"/>
</dbReference>
<keyword evidence="1" id="KW-0812">Transmembrane</keyword>
<dbReference type="PANTHER" id="PTHR30092">
    <property type="entry name" value="INNER MEMBRANE PROTEIN CRED"/>
    <property type="match status" value="1"/>
</dbReference>
<dbReference type="Proteomes" id="UP000230353">
    <property type="component" value="Unassembled WGS sequence"/>
</dbReference>
<protein>
    <submittedName>
        <fullName evidence="2">Cell envelope integrity protein CreD</fullName>
    </submittedName>
</protein>
<dbReference type="AlphaFoldDB" id="A0A2H0WLD2"/>
<dbReference type="NCBIfam" id="NF008712">
    <property type="entry name" value="PRK11715.1-1"/>
    <property type="match status" value="1"/>
</dbReference>